<protein>
    <submittedName>
        <fullName evidence="2">Zinc metallopeptidase</fullName>
    </submittedName>
</protein>
<dbReference type="Proteomes" id="UP001209713">
    <property type="component" value="Unassembled WGS sequence"/>
</dbReference>
<keyword evidence="1" id="KW-1133">Transmembrane helix</keyword>
<feature type="transmembrane region" description="Helical" evidence="1">
    <location>
        <begin position="6"/>
        <end position="25"/>
    </location>
</feature>
<proteinExistence type="predicted"/>
<evidence type="ECO:0000256" key="1">
    <source>
        <dbReference type="SAM" id="Phobius"/>
    </source>
</evidence>
<keyword evidence="3" id="KW-1185">Reference proteome</keyword>
<evidence type="ECO:0000313" key="2">
    <source>
        <dbReference type="EMBL" id="MCV2403950.1"/>
    </source>
</evidence>
<dbReference type="InterPro" id="IPR007395">
    <property type="entry name" value="Zn_peptidase_2"/>
</dbReference>
<dbReference type="PANTHER" id="PTHR36434:SF1">
    <property type="entry name" value="MEMBRANE PROTEASE YUGP-RELATED"/>
    <property type="match status" value="1"/>
</dbReference>
<sequence length="225" mass="25488">MLWVIVIIMALVLIVGPNIWVRWTLKRYSQERKDLAGTGGQLAEHLAKRFELKNVTIERTVEGQDHFDFIAHAVRLSPSVFDGRSLTAVAVSAHEVGHAIAHEKKEPISRLSTRYLPLARVLQRITGCMLIGWPLISVLMHIPYTAQLHAMLVVISAFVAVLIQLAMLPEEWDASFNKALPILAEGNYVSHSELPVIKRILIACAMTYVASALIKVLYFWRWFRR</sequence>
<evidence type="ECO:0000313" key="3">
    <source>
        <dbReference type="Proteomes" id="UP001209713"/>
    </source>
</evidence>
<accession>A0ABT2YVN0</accession>
<dbReference type="PANTHER" id="PTHR36434">
    <property type="entry name" value="MEMBRANE PROTEASE YUGP-RELATED"/>
    <property type="match status" value="1"/>
</dbReference>
<dbReference type="RefSeq" id="WP_263531334.1">
    <property type="nucleotide sequence ID" value="NZ_JAOVZB010000007.1"/>
</dbReference>
<feature type="transmembrane region" description="Helical" evidence="1">
    <location>
        <begin position="148"/>
        <end position="168"/>
    </location>
</feature>
<reference evidence="2 3" key="1">
    <citation type="submission" date="2022-10" db="EMBL/GenBank/DDBJ databases">
        <title>Marinomonas transparenta sp. nov. and Marinomonas sargassi sp. nov., isolated from marine alga (Sargassum natans (L.) Gaillon).</title>
        <authorList>
            <person name="Wang Y."/>
        </authorList>
    </citation>
    <scope>NUCLEOTIDE SEQUENCE [LARGE SCALE GENOMIC DNA]</scope>
    <source>
        <strain evidence="2 3">C2222</strain>
    </source>
</reference>
<comment type="caution">
    <text evidence="2">The sequence shown here is derived from an EMBL/GenBank/DDBJ whole genome shotgun (WGS) entry which is preliminary data.</text>
</comment>
<feature type="transmembrane region" description="Helical" evidence="1">
    <location>
        <begin position="200"/>
        <end position="220"/>
    </location>
</feature>
<dbReference type="EMBL" id="JAOVZB010000007">
    <property type="protein sequence ID" value="MCV2403950.1"/>
    <property type="molecule type" value="Genomic_DNA"/>
</dbReference>
<keyword evidence="1" id="KW-0472">Membrane</keyword>
<keyword evidence="1" id="KW-0812">Transmembrane</keyword>
<dbReference type="Pfam" id="PF04298">
    <property type="entry name" value="Zn_peptidase_2"/>
    <property type="match status" value="1"/>
</dbReference>
<organism evidence="2 3">
    <name type="scientific">Marinomonas sargassi</name>
    <dbReference type="NCBI Taxonomy" id="2984494"/>
    <lineage>
        <taxon>Bacteria</taxon>
        <taxon>Pseudomonadati</taxon>
        <taxon>Pseudomonadota</taxon>
        <taxon>Gammaproteobacteria</taxon>
        <taxon>Oceanospirillales</taxon>
        <taxon>Oceanospirillaceae</taxon>
        <taxon>Marinomonas</taxon>
    </lineage>
</organism>
<name>A0ABT2YVN0_9GAMM</name>
<gene>
    <name evidence="2" type="ORF">OFY17_13860</name>
</gene>